<comment type="caution">
    <text evidence="2">The sequence shown here is derived from an EMBL/GenBank/DDBJ whole genome shotgun (WGS) entry which is preliminary data.</text>
</comment>
<evidence type="ECO:0000259" key="1">
    <source>
        <dbReference type="Pfam" id="PF00561"/>
    </source>
</evidence>
<evidence type="ECO:0000313" key="3">
    <source>
        <dbReference type="Proteomes" id="UP000002931"/>
    </source>
</evidence>
<dbReference type="PANTHER" id="PTHR43798:SF33">
    <property type="entry name" value="HYDROLASE, PUTATIVE (AFU_ORTHOLOGUE AFUA_2G14860)-RELATED"/>
    <property type="match status" value="1"/>
</dbReference>
<dbReference type="InterPro" id="IPR050266">
    <property type="entry name" value="AB_hydrolase_sf"/>
</dbReference>
<dbReference type="HOGENOM" id="CLU_808713_0_0_5"/>
<dbReference type="PRINTS" id="PR00111">
    <property type="entry name" value="ABHYDROLASE"/>
</dbReference>
<dbReference type="OrthoDB" id="9785847at2"/>
<evidence type="ECO:0000313" key="2">
    <source>
        <dbReference type="EMBL" id="EAQ12050.1"/>
    </source>
</evidence>
<dbReference type="STRING" id="314271.RB2654_01070"/>
<dbReference type="InterPro" id="IPR000073">
    <property type="entry name" value="AB_hydrolase_1"/>
</dbReference>
<dbReference type="Pfam" id="PF00561">
    <property type="entry name" value="Abhydrolase_1"/>
    <property type="match status" value="1"/>
</dbReference>
<dbReference type="InterPro" id="IPR029058">
    <property type="entry name" value="AB_hydrolase_fold"/>
</dbReference>
<dbReference type="AlphaFoldDB" id="A3VI51"/>
<gene>
    <name evidence="2" type="ORF">RB2654_01070</name>
</gene>
<dbReference type="Gene3D" id="3.40.50.1820">
    <property type="entry name" value="alpha/beta hydrolase"/>
    <property type="match status" value="1"/>
</dbReference>
<proteinExistence type="predicted"/>
<keyword evidence="3" id="KW-1185">Reference proteome</keyword>
<protein>
    <recommendedName>
        <fullName evidence="1">AB hydrolase-1 domain-containing protein</fullName>
    </recommendedName>
</protein>
<dbReference type="GO" id="GO:0016020">
    <property type="term" value="C:membrane"/>
    <property type="evidence" value="ECO:0007669"/>
    <property type="project" value="TreeGrafter"/>
</dbReference>
<dbReference type="InterPro" id="IPR000639">
    <property type="entry name" value="Epox_hydrolase-like"/>
</dbReference>
<dbReference type="SUPFAM" id="SSF53474">
    <property type="entry name" value="alpha/beta-Hydrolases"/>
    <property type="match status" value="1"/>
</dbReference>
<dbReference type="RefSeq" id="WP_008327841.1">
    <property type="nucleotide sequence ID" value="NZ_CH902578.1"/>
</dbReference>
<sequence length="351" mass="36937">MTQIPTITEARRVASDRLETRVLFAGPEDGVPVIFVHGNLSAATWWEETMLRLPEGYRAIAPDLRAYGEADPAAKVDATRGMRDFSDDLAALMDALGVTAAHMVGHSLGGAVLWQMLADHPGRVLSLTQVCPGAPQGFGGCKLDGTPCFPDNAGSGGGAVNPDLIALMKAQDRGDETPNHMRNVLNAFVWKPPFVPERIEDILTSALAQHVGEADYPGDMVTSDNWPGVAPGKLGPINALAPIHQADPMGFTKSGATVPILWLRGADDQVVADGSLFDLGTLGSVGAVPGWPGAEVFPPQPMIAQTEAALAAYEAGGGRVERVVLADCGHSPYLEQPAAFDAAFHDFLASM</sequence>
<dbReference type="GO" id="GO:0046464">
    <property type="term" value="P:acylglycerol catabolic process"/>
    <property type="evidence" value="ECO:0007669"/>
    <property type="project" value="TreeGrafter"/>
</dbReference>
<dbReference type="EMBL" id="AAMT01000010">
    <property type="protein sequence ID" value="EAQ12050.1"/>
    <property type="molecule type" value="Genomic_DNA"/>
</dbReference>
<dbReference type="eggNOG" id="COG0596">
    <property type="taxonomic scope" value="Bacteria"/>
</dbReference>
<feature type="domain" description="AB hydrolase-1" evidence="1">
    <location>
        <begin position="32"/>
        <end position="132"/>
    </location>
</feature>
<organism evidence="2 3">
    <name type="scientific">Maritimibacter alkaliphilus HTCC2654</name>
    <dbReference type="NCBI Taxonomy" id="314271"/>
    <lineage>
        <taxon>Bacteria</taxon>
        <taxon>Pseudomonadati</taxon>
        <taxon>Pseudomonadota</taxon>
        <taxon>Alphaproteobacteria</taxon>
        <taxon>Rhodobacterales</taxon>
        <taxon>Roseobacteraceae</taxon>
        <taxon>Maritimibacter</taxon>
    </lineage>
</organism>
<dbReference type="GO" id="GO:0047372">
    <property type="term" value="F:monoacylglycerol lipase activity"/>
    <property type="evidence" value="ECO:0007669"/>
    <property type="project" value="TreeGrafter"/>
</dbReference>
<dbReference type="ESTHER" id="9rhob-a3vi51">
    <property type="family name" value="Epoxide_hydrolase"/>
</dbReference>
<reference evidence="2 3" key="1">
    <citation type="journal article" date="2010" name="J. Bacteriol.">
        <title>Genome sequences of Pelagibaca bermudensis HTCC2601T and Maritimibacter alkaliphilus HTCC2654T, the type strains of two marine Roseobacter genera.</title>
        <authorList>
            <person name="Thrash J.C."/>
            <person name="Cho J.C."/>
            <person name="Ferriera S."/>
            <person name="Johnson J."/>
            <person name="Vergin K.L."/>
            <person name="Giovannoni S.J."/>
        </authorList>
    </citation>
    <scope>NUCLEOTIDE SEQUENCE [LARGE SCALE GENOMIC DNA]</scope>
    <source>
        <strain evidence="2 3">HTCC2654</strain>
    </source>
</reference>
<name>A3VI51_9RHOB</name>
<dbReference type="PRINTS" id="PR00412">
    <property type="entry name" value="EPOXHYDRLASE"/>
</dbReference>
<dbReference type="Proteomes" id="UP000002931">
    <property type="component" value="Unassembled WGS sequence"/>
</dbReference>
<accession>A3VI51</accession>
<dbReference type="PANTHER" id="PTHR43798">
    <property type="entry name" value="MONOACYLGLYCEROL LIPASE"/>
    <property type="match status" value="1"/>
</dbReference>